<dbReference type="Proteomes" id="UP000439994">
    <property type="component" value="Unassembled WGS sequence"/>
</dbReference>
<feature type="compositionally biased region" description="Polar residues" evidence="1">
    <location>
        <begin position="177"/>
        <end position="192"/>
    </location>
</feature>
<organism evidence="3 4">
    <name type="scientific">Psychrosphaera haliotis</name>
    <dbReference type="NCBI Taxonomy" id="555083"/>
    <lineage>
        <taxon>Bacteria</taxon>
        <taxon>Pseudomonadati</taxon>
        <taxon>Pseudomonadota</taxon>
        <taxon>Gammaproteobacteria</taxon>
        <taxon>Alteromonadales</taxon>
        <taxon>Pseudoalteromonadaceae</taxon>
        <taxon>Psychrosphaera</taxon>
    </lineage>
</organism>
<keyword evidence="2" id="KW-1133">Transmembrane helix</keyword>
<feature type="compositionally biased region" description="Polar residues" evidence="1">
    <location>
        <begin position="16"/>
        <end position="33"/>
    </location>
</feature>
<dbReference type="OrthoDB" id="5406098at2"/>
<dbReference type="RefSeq" id="WP_155696013.1">
    <property type="nucleotide sequence ID" value="NZ_WOCD01000003.1"/>
</dbReference>
<keyword evidence="2" id="KW-0472">Membrane</keyword>
<feature type="compositionally biased region" description="Polar residues" evidence="1">
    <location>
        <begin position="137"/>
        <end position="155"/>
    </location>
</feature>
<evidence type="ECO:0000313" key="4">
    <source>
        <dbReference type="Proteomes" id="UP000439994"/>
    </source>
</evidence>
<dbReference type="EMBL" id="WOCD01000003">
    <property type="protein sequence ID" value="MUH72868.1"/>
    <property type="molecule type" value="Genomic_DNA"/>
</dbReference>
<dbReference type="InterPro" id="IPR011990">
    <property type="entry name" value="TPR-like_helical_dom_sf"/>
</dbReference>
<evidence type="ECO:0000313" key="3">
    <source>
        <dbReference type="EMBL" id="MUH72868.1"/>
    </source>
</evidence>
<feature type="region of interest" description="Disordered" evidence="1">
    <location>
        <begin position="88"/>
        <end position="159"/>
    </location>
</feature>
<protein>
    <recommendedName>
        <fullName evidence="5">Tetratricopeptide repeat protein</fullName>
    </recommendedName>
</protein>
<comment type="caution">
    <text evidence="3">The sequence shown here is derived from an EMBL/GenBank/DDBJ whole genome shotgun (WGS) entry which is preliminary data.</text>
</comment>
<accession>A0A6N8F9D0</accession>
<feature type="region of interest" description="Disordered" evidence="1">
    <location>
        <begin position="177"/>
        <end position="208"/>
    </location>
</feature>
<keyword evidence="4" id="KW-1185">Reference proteome</keyword>
<evidence type="ECO:0000256" key="2">
    <source>
        <dbReference type="SAM" id="Phobius"/>
    </source>
</evidence>
<proteinExistence type="predicted"/>
<sequence length="416" mass="45579">MSVINKMLKDLDNRQDSSSLQDSAVPRATTSQASSNPLNKALISLLVIIVCLLAIISWKMVDGTSNVAPVEKYIDGVAVIDQVEPPETELLSQKTSVEPTEESKVVGLTTPDPAFTEELEPEPPLLDSPLSAESSPVEQSPAQQSTAELSPTKQLSAEEPAAELDALPKVDAQAKLTRQSEITNQSKLANQPETDRQPEVARKPAVKAETVKAPEATFVIQKTSSELTPEQRVEKLLAKAKTSYDRGYVTEAIEQLTRILAISDSNVEARNLLAAAWYGRGEGNKAVAIINDGLQRYPLIEEWRVTAAKIFFKDNNPAGAFSYLDVNLESASKEFYTLKGNLARELKYYFKAEAAYLQLTRLEPFIGNWWLGLAIAQDSQAKKQQAVQSYKKVLDVGGVSAQSITFSQQRIDVLQG</sequence>
<gene>
    <name evidence="3" type="ORF">GNP35_10380</name>
</gene>
<feature type="region of interest" description="Disordered" evidence="1">
    <location>
        <begin position="13"/>
        <end position="33"/>
    </location>
</feature>
<name>A0A6N8F9D0_9GAMM</name>
<feature type="compositionally biased region" description="Basic and acidic residues" evidence="1">
    <location>
        <begin position="193"/>
        <end position="202"/>
    </location>
</feature>
<dbReference type="Gene3D" id="1.25.40.10">
    <property type="entry name" value="Tetratricopeptide repeat domain"/>
    <property type="match status" value="2"/>
</dbReference>
<feature type="compositionally biased region" description="Low complexity" evidence="1">
    <location>
        <begin position="125"/>
        <end position="136"/>
    </location>
</feature>
<evidence type="ECO:0008006" key="5">
    <source>
        <dbReference type="Google" id="ProtNLM"/>
    </source>
</evidence>
<dbReference type="AlphaFoldDB" id="A0A6N8F9D0"/>
<dbReference type="SUPFAM" id="SSF48452">
    <property type="entry name" value="TPR-like"/>
    <property type="match status" value="1"/>
</dbReference>
<keyword evidence="2" id="KW-0812">Transmembrane</keyword>
<evidence type="ECO:0000256" key="1">
    <source>
        <dbReference type="SAM" id="MobiDB-lite"/>
    </source>
</evidence>
<feature type="transmembrane region" description="Helical" evidence="2">
    <location>
        <begin position="41"/>
        <end position="61"/>
    </location>
</feature>
<reference evidence="3 4" key="1">
    <citation type="submission" date="2019-11" db="EMBL/GenBank/DDBJ databases">
        <title>P. haliotis isolates from Z. marina roots.</title>
        <authorList>
            <person name="Cohen M."/>
            <person name="Jospin G."/>
            <person name="Eisen J.A."/>
            <person name="Coil D.A."/>
        </authorList>
    </citation>
    <scope>NUCLEOTIDE SEQUENCE [LARGE SCALE GENOMIC DNA]</scope>
    <source>
        <strain evidence="3 4">UCD-MCMsp1aY</strain>
    </source>
</reference>